<feature type="transmembrane region" description="Helical" evidence="1">
    <location>
        <begin position="48"/>
        <end position="68"/>
    </location>
</feature>
<comment type="caution">
    <text evidence="2">The sequence shown here is derived from an EMBL/GenBank/DDBJ whole genome shotgun (WGS) entry which is preliminary data.</text>
</comment>
<dbReference type="Proteomes" id="UP000326757">
    <property type="component" value="Unassembled WGS sequence"/>
</dbReference>
<keyword evidence="3" id="KW-1185">Reference proteome</keyword>
<organism evidence="2 3">
    <name type="scientific">Monilinia laxa</name>
    <name type="common">Brown rot fungus</name>
    <name type="synonym">Sclerotinia laxa</name>
    <dbReference type="NCBI Taxonomy" id="61186"/>
    <lineage>
        <taxon>Eukaryota</taxon>
        <taxon>Fungi</taxon>
        <taxon>Dikarya</taxon>
        <taxon>Ascomycota</taxon>
        <taxon>Pezizomycotina</taxon>
        <taxon>Leotiomycetes</taxon>
        <taxon>Helotiales</taxon>
        <taxon>Sclerotiniaceae</taxon>
        <taxon>Monilinia</taxon>
    </lineage>
</organism>
<gene>
    <name evidence="2" type="ORF">EYC80_003304</name>
</gene>
<proteinExistence type="predicted"/>
<dbReference type="AlphaFoldDB" id="A0A5N6KDH1"/>
<evidence type="ECO:0008006" key="4">
    <source>
        <dbReference type="Google" id="ProtNLM"/>
    </source>
</evidence>
<sequence>MNEWGSRVRRDSFEKKWERKGACLYGEWLSDGNRRGVLDEWMSGWDSMVGDLSLSLGFGFYVLCFIFVF</sequence>
<evidence type="ECO:0000313" key="2">
    <source>
        <dbReference type="EMBL" id="KAB8301437.1"/>
    </source>
</evidence>
<keyword evidence="1" id="KW-0812">Transmembrane</keyword>
<keyword evidence="1" id="KW-0472">Membrane</keyword>
<keyword evidence="1" id="KW-1133">Transmembrane helix</keyword>
<evidence type="ECO:0000313" key="3">
    <source>
        <dbReference type="Proteomes" id="UP000326757"/>
    </source>
</evidence>
<dbReference type="EMBL" id="VIGI01000004">
    <property type="protein sequence ID" value="KAB8301437.1"/>
    <property type="molecule type" value="Genomic_DNA"/>
</dbReference>
<accession>A0A5N6KDH1</accession>
<evidence type="ECO:0000256" key="1">
    <source>
        <dbReference type="SAM" id="Phobius"/>
    </source>
</evidence>
<protein>
    <recommendedName>
        <fullName evidence="4">Transmembrane protein</fullName>
    </recommendedName>
</protein>
<name>A0A5N6KDH1_MONLA</name>
<reference evidence="2 3" key="1">
    <citation type="submission" date="2019-06" db="EMBL/GenBank/DDBJ databases">
        <title>Genome Sequence of the Brown Rot Fungal Pathogen Monilinia laxa.</title>
        <authorList>
            <person name="De Miccolis Angelini R.M."/>
            <person name="Landi L."/>
            <person name="Abate D."/>
            <person name="Pollastro S."/>
            <person name="Romanazzi G."/>
            <person name="Faretra F."/>
        </authorList>
    </citation>
    <scope>NUCLEOTIDE SEQUENCE [LARGE SCALE GENOMIC DNA]</scope>
    <source>
        <strain evidence="2 3">Mlax316</strain>
    </source>
</reference>